<protein>
    <submittedName>
        <fullName evidence="1">Uncharacterized protein</fullName>
    </submittedName>
</protein>
<evidence type="ECO:0000313" key="2">
    <source>
        <dbReference type="Proteomes" id="UP001302602"/>
    </source>
</evidence>
<dbReference type="RefSeq" id="XP_062642868.1">
    <property type="nucleotide sequence ID" value="XM_062796702.1"/>
</dbReference>
<accession>A0AAN6TS14</accession>
<dbReference type="EMBL" id="MU853253">
    <property type="protein sequence ID" value="KAK4119095.1"/>
    <property type="molecule type" value="Genomic_DNA"/>
</dbReference>
<comment type="caution">
    <text evidence="1">The sequence shown here is derived from an EMBL/GenBank/DDBJ whole genome shotgun (WGS) entry which is preliminary data.</text>
</comment>
<dbReference type="AlphaFoldDB" id="A0AAN6TS14"/>
<dbReference type="GeneID" id="87833470"/>
<evidence type="ECO:0000313" key="1">
    <source>
        <dbReference type="EMBL" id="KAK4119095.1"/>
    </source>
</evidence>
<reference evidence="1" key="2">
    <citation type="submission" date="2023-05" db="EMBL/GenBank/DDBJ databases">
        <authorList>
            <consortium name="Lawrence Berkeley National Laboratory"/>
            <person name="Steindorff A."/>
            <person name="Hensen N."/>
            <person name="Bonometti L."/>
            <person name="Westerberg I."/>
            <person name="Brannstrom I.O."/>
            <person name="Guillou S."/>
            <person name="Cros-Aarteil S."/>
            <person name="Calhoun S."/>
            <person name="Haridas S."/>
            <person name="Kuo A."/>
            <person name="Mondo S."/>
            <person name="Pangilinan J."/>
            <person name="Riley R."/>
            <person name="Labutti K."/>
            <person name="Andreopoulos B."/>
            <person name="Lipzen A."/>
            <person name="Chen C."/>
            <person name="Yanf M."/>
            <person name="Daum C."/>
            <person name="Ng V."/>
            <person name="Clum A."/>
            <person name="Ohm R."/>
            <person name="Martin F."/>
            <person name="Silar P."/>
            <person name="Natvig D."/>
            <person name="Lalanne C."/>
            <person name="Gautier V."/>
            <person name="Ament-Velasquez S.L."/>
            <person name="Kruys A."/>
            <person name="Hutchinson M.I."/>
            <person name="Powell A.J."/>
            <person name="Barry K."/>
            <person name="Miller A.N."/>
            <person name="Grigoriev I.V."/>
            <person name="Debuchy R."/>
            <person name="Gladieux P."/>
            <person name="Thoren M.H."/>
            <person name="Johannesson H."/>
        </authorList>
    </citation>
    <scope>NUCLEOTIDE SEQUENCE</scope>
    <source>
        <strain evidence="1">CBS 731.68</strain>
    </source>
</reference>
<dbReference type="Proteomes" id="UP001302602">
    <property type="component" value="Unassembled WGS sequence"/>
</dbReference>
<reference evidence="1" key="1">
    <citation type="journal article" date="2023" name="Mol. Phylogenet. Evol.">
        <title>Genome-scale phylogeny and comparative genomics of the fungal order Sordariales.</title>
        <authorList>
            <person name="Hensen N."/>
            <person name="Bonometti L."/>
            <person name="Westerberg I."/>
            <person name="Brannstrom I.O."/>
            <person name="Guillou S."/>
            <person name="Cros-Aarteil S."/>
            <person name="Calhoun S."/>
            <person name="Haridas S."/>
            <person name="Kuo A."/>
            <person name="Mondo S."/>
            <person name="Pangilinan J."/>
            <person name="Riley R."/>
            <person name="LaButti K."/>
            <person name="Andreopoulos B."/>
            <person name="Lipzen A."/>
            <person name="Chen C."/>
            <person name="Yan M."/>
            <person name="Daum C."/>
            <person name="Ng V."/>
            <person name="Clum A."/>
            <person name="Steindorff A."/>
            <person name="Ohm R.A."/>
            <person name="Martin F."/>
            <person name="Silar P."/>
            <person name="Natvig D.O."/>
            <person name="Lalanne C."/>
            <person name="Gautier V."/>
            <person name="Ament-Velasquez S.L."/>
            <person name="Kruys A."/>
            <person name="Hutchinson M.I."/>
            <person name="Powell A.J."/>
            <person name="Barry K."/>
            <person name="Miller A.N."/>
            <person name="Grigoriev I.V."/>
            <person name="Debuchy R."/>
            <person name="Gladieux P."/>
            <person name="Hiltunen Thoren M."/>
            <person name="Johannesson H."/>
        </authorList>
    </citation>
    <scope>NUCLEOTIDE SEQUENCE</scope>
    <source>
        <strain evidence="1">CBS 731.68</strain>
    </source>
</reference>
<keyword evidence="2" id="KW-1185">Reference proteome</keyword>
<organism evidence="1 2">
    <name type="scientific">Parathielavia appendiculata</name>
    <dbReference type="NCBI Taxonomy" id="2587402"/>
    <lineage>
        <taxon>Eukaryota</taxon>
        <taxon>Fungi</taxon>
        <taxon>Dikarya</taxon>
        <taxon>Ascomycota</taxon>
        <taxon>Pezizomycotina</taxon>
        <taxon>Sordariomycetes</taxon>
        <taxon>Sordariomycetidae</taxon>
        <taxon>Sordariales</taxon>
        <taxon>Chaetomiaceae</taxon>
        <taxon>Parathielavia</taxon>
    </lineage>
</organism>
<proteinExistence type="predicted"/>
<gene>
    <name evidence="1" type="ORF">N657DRAFT_684674</name>
</gene>
<sequence length="231" mass="24881">MTRLAHATTSFHALATGAINSNLSSWNSIPDFTRADADVTILLLNQSDTRYTSPVYDPWFSANVTYNFTYQSNLIIVADRYLSALLCAGQYRLRNPSANICTRLGVQFATTDRLLVGLGEVNTWGAVSGLGGAEALRAPTPGRRECLSGLPNDQWRAGVEGWFQTSLARLQAAVVEFAVKDRDVPASEEAGDGGERSGQGQWSLGAFSGFARTTGAVREPACEGRRTGVEL</sequence>
<name>A0AAN6TS14_9PEZI</name>